<evidence type="ECO:0000256" key="1">
    <source>
        <dbReference type="ARBA" id="ARBA00001933"/>
    </source>
</evidence>
<dbReference type="PANTHER" id="PTHR46383:SF1">
    <property type="entry name" value="ASPARTATE AMINOTRANSFERASE"/>
    <property type="match status" value="1"/>
</dbReference>
<dbReference type="EC" id="2.6.1.-" evidence="6"/>
<dbReference type="Gene3D" id="3.90.1150.10">
    <property type="entry name" value="Aspartate Aminotransferase, domain 1"/>
    <property type="match status" value="1"/>
</dbReference>
<sequence>MMRLSERALGISPSPTLSIDAKAKQMKASGIKVISFGVGEPDFDTPDHIKEAAIEAIKAGETRYTPAGGTLKLKQAIVDKFRRENGLEYQTNQIVVSVGAKHSLYNAFQVLCQPGDEVILPAPYWVSYLEQIKLAGAEAVIVQTREENGFKLTPRELKEVITARSRVFLLNSPSNPTGGVYTRDELAALGEVLLEHNITIISDEIYEKLLYDGLEHVSIASVSPQLKENTVVINGVSKAYAMTGWRIGYAAAPAPVAKAMADLQSHSTSNPTSIAQAASVAALNGPQDAVAAMVVEFEKRRNYMLERINAIPGITCPKPGGAFYLYPNVSAYFGKSYQGRPVNNATDLANLLLEVAEVAVVPGIAFGGDDFIRLSYATSMENIKEGMDRIEKLLGALE</sequence>
<evidence type="ECO:0000313" key="9">
    <source>
        <dbReference type="Proteomes" id="UP000184148"/>
    </source>
</evidence>
<evidence type="ECO:0000259" key="7">
    <source>
        <dbReference type="Pfam" id="PF00155"/>
    </source>
</evidence>
<proteinExistence type="inferred from homology"/>
<accession>A0A1M4ST61</accession>
<dbReference type="CDD" id="cd00609">
    <property type="entry name" value="AAT_like"/>
    <property type="match status" value="1"/>
</dbReference>
<dbReference type="GO" id="GO:0006520">
    <property type="term" value="P:amino acid metabolic process"/>
    <property type="evidence" value="ECO:0007669"/>
    <property type="project" value="InterPro"/>
</dbReference>
<name>A0A1M4ST61_9FIRM</name>
<reference evidence="9" key="1">
    <citation type="submission" date="2016-11" db="EMBL/GenBank/DDBJ databases">
        <authorList>
            <person name="Varghese N."/>
            <person name="Submissions S."/>
        </authorList>
    </citation>
    <scope>NUCLEOTIDE SEQUENCE [LARGE SCALE GENOMIC DNA]</scope>
    <source>
        <strain evidence="9">DSM 12395</strain>
    </source>
</reference>
<evidence type="ECO:0000313" key="8">
    <source>
        <dbReference type="EMBL" id="SHE35433.1"/>
    </source>
</evidence>
<dbReference type="SUPFAM" id="SSF53383">
    <property type="entry name" value="PLP-dependent transferases"/>
    <property type="match status" value="1"/>
</dbReference>
<keyword evidence="3 6" id="KW-0032">Aminotransferase</keyword>
<dbReference type="GO" id="GO:0008483">
    <property type="term" value="F:transaminase activity"/>
    <property type="evidence" value="ECO:0007669"/>
    <property type="project" value="UniProtKB-KW"/>
</dbReference>
<dbReference type="InterPro" id="IPR004838">
    <property type="entry name" value="NHTrfase_class1_PyrdxlP-BS"/>
</dbReference>
<keyword evidence="4 6" id="KW-0808">Transferase</keyword>
<dbReference type="InterPro" id="IPR015424">
    <property type="entry name" value="PyrdxlP-dep_Trfase"/>
</dbReference>
<dbReference type="PANTHER" id="PTHR46383">
    <property type="entry name" value="ASPARTATE AMINOTRANSFERASE"/>
    <property type="match status" value="1"/>
</dbReference>
<dbReference type="PRINTS" id="PR00753">
    <property type="entry name" value="ACCSYNTHASE"/>
</dbReference>
<dbReference type="FunFam" id="3.40.640.10:FF:000033">
    <property type="entry name" value="Aspartate aminotransferase"/>
    <property type="match status" value="1"/>
</dbReference>
<evidence type="ECO:0000256" key="5">
    <source>
        <dbReference type="ARBA" id="ARBA00022898"/>
    </source>
</evidence>
<dbReference type="Gene3D" id="3.40.640.10">
    <property type="entry name" value="Type I PLP-dependent aspartate aminotransferase-like (Major domain)"/>
    <property type="match status" value="1"/>
</dbReference>
<evidence type="ECO:0000256" key="6">
    <source>
        <dbReference type="RuleBase" id="RU000481"/>
    </source>
</evidence>
<evidence type="ECO:0000256" key="3">
    <source>
        <dbReference type="ARBA" id="ARBA00022576"/>
    </source>
</evidence>
<dbReference type="InterPro" id="IPR015422">
    <property type="entry name" value="PyrdxlP-dep_Trfase_small"/>
</dbReference>
<dbReference type="STRING" id="1121429.SAMN02745133_00230"/>
<dbReference type="PROSITE" id="PS00105">
    <property type="entry name" value="AA_TRANSFER_CLASS_1"/>
    <property type="match status" value="1"/>
</dbReference>
<keyword evidence="5" id="KW-0663">Pyridoxal phosphate</keyword>
<protein>
    <recommendedName>
        <fullName evidence="6">Aminotransferase</fullName>
        <ecNumber evidence="6">2.6.1.-</ecNumber>
    </recommendedName>
</protein>
<dbReference type="InterPro" id="IPR004839">
    <property type="entry name" value="Aminotransferase_I/II_large"/>
</dbReference>
<dbReference type="EMBL" id="FQUY01000001">
    <property type="protein sequence ID" value="SHE35433.1"/>
    <property type="molecule type" value="Genomic_DNA"/>
</dbReference>
<comment type="similarity">
    <text evidence="2 6">Belongs to the class-I pyridoxal-phosphate-dependent aminotransferase family.</text>
</comment>
<keyword evidence="9" id="KW-1185">Reference proteome</keyword>
<dbReference type="InterPro" id="IPR050596">
    <property type="entry name" value="AspAT/PAT-like"/>
</dbReference>
<organism evidence="8 9">
    <name type="scientific">Desulforamulus putei DSM 12395</name>
    <dbReference type="NCBI Taxonomy" id="1121429"/>
    <lineage>
        <taxon>Bacteria</taxon>
        <taxon>Bacillati</taxon>
        <taxon>Bacillota</taxon>
        <taxon>Clostridia</taxon>
        <taxon>Eubacteriales</taxon>
        <taxon>Peptococcaceae</taxon>
        <taxon>Desulforamulus</taxon>
    </lineage>
</organism>
<evidence type="ECO:0000256" key="2">
    <source>
        <dbReference type="ARBA" id="ARBA00007441"/>
    </source>
</evidence>
<feature type="domain" description="Aminotransferase class I/classII large" evidence="7">
    <location>
        <begin position="32"/>
        <end position="390"/>
    </location>
</feature>
<gene>
    <name evidence="8" type="ORF">SAMN02745133_00230</name>
</gene>
<evidence type="ECO:0000256" key="4">
    <source>
        <dbReference type="ARBA" id="ARBA00022679"/>
    </source>
</evidence>
<dbReference type="InterPro" id="IPR015421">
    <property type="entry name" value="PyrdxlP-dep_Trfase_major"/>
</dbReference>
<dbReference type="Proteomes" id="UP000184148">
    <property type="component" value="Unassembled WGS sequence"/>
</dbReference>
<dbReference type="AlphaFoldDB" id="A0A1M4ST61"/>
<dbReference type="Pfam" id="PF00155">
    <property type="entry name" value="Aminotran_1_2"/>
    <property type="match status" value="1"/>
</dbReference>
<dbReference type="GO" id="GO:0030170">
    <property type="term" value="F:pyridoxal phosphate binding"/>
    <property type="evidence" value="ECO:0007669"/>
    <property type="project" value="InterPro"/>
</dbReference>
<comment type="cofactor">
    <cofactor evidence="1 6">
        <name>pyridoxal 5'-phosphate</name>
        <dbReference type="ChEBI" id="CHEBI:597326"/>
    </cofactor>
</comment>